<dbReference type="Gene3D" id="3.30.420.10">
    <property type="entry name" value="Ribonuclease H-like superfamily/Ribonuclease H"/>
    <property type="match status" value="1"/>
</dbReference>
<dbReference type="GO" id="GO:0003676">
    <property type="term" value="F:nucleic acid binding"/>
    <property type="evidence" value="ECO:0007669"/>
    <property type="project" value="InterPro"/>
</dbReference>
<dbReference type="PANTHER" id="PTHR47723:SF13">
    <property type="entry name" value="PUTATIVE-RELATED"/>
    <property type="match status" value="1"/>
</dbReference>
<dbReference type="Proteomes" id="UP001154282">
    <property type="component" value="Unassembled WGS sequence"/>
</dbReference>
<comment type="caution">
    <text evidence="2">The sequence shown here is derived from an EMBL/GenBank/DDBJ whole genome shotgun (WGS) entry which is preliminary data.</text>
</comment>
<feature type="domain" description="RNase H type-1" evidence="1">
    <location>
        <begin position="139"/>
        <end position="269"/>
    </location>
</feature>
<dbReference type="InterPro" id="IPR012337">
    <property type="entry name" value="RNaseH-like_sf"/>
</dbReference>
<dbReference type="PANTHER" id="PTHR47723">
    <property type="entry name" value="OS05G0353850 PROTEIN"/>
    <property type="match status" value="1"/>
</dbReference>
<accession>A0AAV0K8F4</accession>
<dbReference type="CDD" id="cd06222">
    <property type="entry name" value="RNase_H_like"/>
    <property type="match status" value="1"/>
</dbReference>
<dbReference type="SUPFAM" id="SSF53098">
    <property type="entry name" value="Ribonuclease H-like"/>
    <property type="match status" value="1"/>
</dbReference>
<organism evidence="2 3">
    <name type="scientific">Linum tenue</name>
    <dbReference type="NCBI Taxonomy" id="586396"/>
    <lineage>
        <taxon>Eukaryota</taxon>
        <taxon>Viridiplantae</taxon>
        <taxon>Streptophyta</taxon>
        <taxon>Embryophyta</taxon>
        <taxon>Tracheophyta</taxon>
        <taxon>Spermatophyta</taxon>
        <taxon>Magnoliopsida</taxon>
        <taxon>eudicotyledons</taxon>
        <taxon>Gunneridae</taxon>
        <taxon>Pentapetalae</taxon>
        <taxon>rosids</taxon>
        <taxon>fabids</taxon>
        <taxon>Malpighiales</taxon>
        <taxon>Linaceae</taxon>
        <taxon>Linum</taxon>
    </lineage>
</organism>
<dbReference type="InterPro" id="IPR036397">
    <property type="entry name" value="RNaseH_sf"/>
</dbReference>
<dbReference type="InterPro" id="IPR002156">
    <property type="entry name" value="RNaseH_domain"/>
</dbReference>
<dbReference type="PROSITE" id="PS50879">
    <property type="entry name" value="RNASE_H_1"/>
    <property type="match status" value="1"/>
</dbReference>
<sequence>MTNCERKRRKFCQQDTCDLCNAAPESAEHVLRQCAHSTQVWHELGISDNSLTIGLNLADWLAEHLQNTQTGLLFGVGAWYLWKRRNDWVFNRKQQDASTLAQRIRSWTNTIHNAQENNDKIHTAQRSKRATEIAWNPPPRDWIALNTDGSVKQPDSLAAAGGLLRDSSGRCLGAFASNLGACTITRAELLGALQGLKLAWQLGYRKIQLRTDSTTAITILTAQTAYEGRYHSLWTQLQQLIQQDWEIEISHTFREGNKSADYLANKGHSLSLGYHVIERGDPGLNFWLLYDSMGNAQSRLI</sequence>
<evidence type="ECO:0000313" key="3">
    <source>
        <dbReference type="Proteomes" id="UP001154282"/>
    </source>
</evidence>
<evidence type="ECO:0000259" key="1">
    <source>
        <dbReference type="PROSITE" id="PS50879"/>
    </source>
</evidence>
<gene>
    <name evidence="2" type="ORF">LITE_LOCUS17520</name>
</gene>
<proteinExistence type="predicted"/>
<protein>
    <recommendedName>
        <fullName evidence="1">RNase H type-1 domain-containing protein</fullName>
    </recommendedName>
</protein>
<evidence type="ECO:0000313" key="2">
    <source>
        <dbReference type="EMBL" id="CAI0418023.1"/>
    </source>
</evidence>
<dbReference type="Pfam" id="PF13456">
    <property type="entry name" value="RVT_3"/>
    <property type="match status" value="1"/>
</dbReference>
<dbReference type="InterPro" id="IPR044730">
    <property type="entry name" value="RNase_H-like_dom_plant"/>
</dbReference>
<dbReference type="InterPro" id="IPR053151">
    <property type="entry name" value="RNase_H-like"/>
</dbReference>
<dbReference type="GO" id="GO:0004523">
    <property type="term" value="F:RNA-DNA hybrid ribonuclease activity"/>
    <property type="evidence" value="ECO:0007669"/>
    <property type="project" value="InterPro"/>
</dbReference>
<reference evidence="2" key="1">
    <citation type="submission" date="2022-08" db="EMBL/GenBank/DDBJ databases">
        <authorList>
            <person name="Gutierrez-Valencia J."/>
        </authorList>
    </citation>
    <scope>NUCLEOTIDE SEQUENCE</scope>
</reference>
<dbReference type="AlphaFoldDB" id="A0AAV0K8F4"/>
<dbReference type="EMBL" id="CAMGYJ010000005">
    <property type="protein sequence ID" value="CAI0418023.1"/>
    <property type="molecule type" value="Genomic_DNA"/>
</dbReference>
<keyword evidence="3" id="KW-1185">Reference proteome</keyword>
<name>A0AAV0K8F4_9ROSI</name>